<dbReference type="SUPFAM" id="SSF52091">
    <property type="entry name" value="SpoIIaa-like"/>
    <property type="match status" value="1"/>
</dbReference>
<reference evidence="2 3" key="1">
    <citation type="submission" date="2016-11" db="EMBL/GenBank/DDBJ databases">
        <title>Genome sequences of unsequenced Mycobacteria.</title>
        <authorList>
            <person name="Greninger A.L."/>
            <person name="Fang F."/>
            <person name="Jerome K.R."/>
        </authorList>
    </citation>
    <scope>NUCLEOTIDE SEQUENCE [LARGE SCALE GENOMIC DNA]</scope>
    <source>
        <strain evidence="2 3">M11</strain>
    </source>
</reference>
<dbReference type="Proteomes" id="UP000186438">
    <property type="component" value="Unassembled WGS sequence"/>
</dbReference>
<dbReference type="AlphaFoldDB" id="A0A1Q4I041"/>
<sequence length="136" mass="14790">MTAQPYEQRLHCYEIDCAGARLDVQAHGLATVLRLRGEIDASNAGLVAQAIRRFVRLRAPLILDLSRVDYLGSAGLRVLLLIQDECRLARVHCGVVGGVALQRLTRLVTGLGLPLADSVGEALQLIRGSEKGPQRR</sequence>
<dbReference type="PROSITE" id="PS50801">
    <property type="entry name" value="STAS"/>
    <property type="match status" value="1"/>
</dbReference>
<proteinExistence type="predicted"/>
<keyword evidence="3" id="KW-1185">Reference proteome</keyword>
<dbReference type="InterPro" id="IPR036513">
    <property type="entry name" value="STAS_dom_sf"/>
</dbReference>
<comment type="caution">
    <text evidence="2">The sequence shown here is derived from an EMBL/GenBank/DDBJ whole genome shotgun (WGS) entry which is preliminary data.</text>
</comment>
<dbReference type="Pfam" id="PF01740">
    <property type="entry name" value="STAS"/>
    <property type="match status" value="1"/>
</dbReference>
<dbReference type="Gene3D" id="3.30.750.24">
    <property type="entry name" value="STAS domain"/>
    <property type="match status" value="1"/>
</dbReference>
<gene>
    <name evidence="2" type="ORF">BRW65_05905</name>
</gene>
<name>A0A1Q4I041_9MYCO</name>
<evidence type="ECO:0000313" key="2">
    <source>
        <dbReference type="EMBL" id="OJZ75331.1"/>
    </source>
</evidence>
<dbReference type="RefSeq" id="WP_073872281.1">
    <property type="nucleotide sequence ID" value="NZ_MPNT01000003.1"/>
</dbReference>
<evidence type="ECO:0000259" key="1">
    <source>
        <dbReference type="PROSITE" id="PS50801"/>
    </source>
</evidence>
<dbReference type="STRING" id="53378.BRW65_05905"/>
<dbReference type="InterPro" id="IPR002645">
    <property type="entry name" value="STAS_dom"/>
</dbReference>
<dbReference type="OrthoDB" id="4750285at2"/>
<organism evidence="2 3">
    <name type="scientific">Mycobacterium paraffinicum</name>
    <dbReference type="NCBI Taxonomy" id="53378"/>
    <lineage>
        <taxon>Bacteria</taxon>
        <taxon>Bacillati</taxon>
        <taxon>Actinomycetota</taxon>
        <taxon>Actinomycetes</taxon>
        <taxon>Mycobacteriales</taxon>
        <taxon>Mycobacteriaceae</taxon>
        <taxon>Mycobacterium</taxon>
    </lineage>
</organism>
<evidence type="ECO:0000313" key="3">
    <source>
        <dbReference type="Proteomes" id="UP000186438"/>
    </source>
</evidence>
<dbReference type="CDD" id="cd07043">
    <property type="entry name" value="STAS_anti-anti-sigma_factors"/>
    <property type="match status" value="1"/>
</dbReference>
<dbReference type="EMBL" id="MPNT01000003">
    <property type="protein sequence ID" value="OJZ75331.1"/>
    <property type="molecule type" value="Genomic_DNA"/>
</dbReference>
<protein>
    <submittedName>
        <fullName evidence="2">Sulfate transporter</fullName>
    </submittedName>
</protein>
<accession>A0A1Q4I041</accession>
<feature type="domain" description="STAS" evidence="1">
    <location>
        <begin position="20"/>
        <end position="113"/>
    </location>
</feature>